<evidence type="ECO:0000313" key="7">
    <source>
        <dbReference type="EMBL" id="QNT58875.1"/>
    </source>
</evidence>
<evidence type="ECO:0000256" key="3">
    <source>
        <dbReference type="ARBA" id="ARBA00022723"/>
    </source>
</evidence>
<dbReference type="InterPro" id="IPR000477">
    <property type="entry name" value="RT_dom"/>
</dbReference>
<accession>A0A7H1MB60</accession>
<keyword evidence="2" id="KW-0548">Nucleotidyltransferase</keyword>
<dbReference type="PROSITE" id="PS50878">
    <property type="entry name" value="RT_POL"/>
    <property type="match status" value="1"/>
</dbReference>
<keyword evidence="1" id="KW-0808">Transferase</keyword>
<dbReference type="EMBL" id="CP060414">
    <property type="protein sequence ID" value="QNT58875.1"/>
    <property type="molecule type" value="Genomic_DNA"/>
</dbReference>
<evidence type="ECO:0000256" key="1">
    <source>
        <dbReference type="ARBA" id="ARBA00022679"/>
    </source>
</evidence>
<dbReference type="KEGG" id="nmus:H7A79_1527"/>
<dbReference type="GO" id="GO:0046872">
    <property type="term" value="F:metal ion binding"/>
    <property type="evidence" value="ECO:0007669"/>
    <property type="project" value="UniProtKB-KW"/>
</dbReference>
<dbReference type="CDD" id="cd03487">
    <property type="entry name" value="RT_Bac_retron_II"/>
    <property type="match status" value="1"/>
</dbReference>
<evidence type="ECO:0000259" key="6">
    <source>
        <dbReference type="PROSITE" id="PS50878"/>
    </source>
</evidence>
<dbReference type="InterPro" id="IPR000123">
    <property type="entry name" value="Reverse_transcriptase_msDNA"/>
</dbReference>
<evidence type="ECO:0000256" key="2">
    <source>
        <dbReference type="ARBA" id="ARBA00022695"/>
    </source>
</evidence>
<keyword evidence="5 7" id="KW-0695">RNA-directed DNA polymerase</keyword>
<evidence type="ECO:0000256" key="4">
    <source>
        <dbReference type="ARBA" id="ARBA00022842"/>
    </source>
</evidence>
<feature type="domain" description="Reverse transcriptase" evidence="6">
    <location>
        <begin position="1"/>
        <end position="247"/>
    </location>
</feature>
<keyword evidence="4" id="KW-0460">Magnesium</keyword>
<dbReference type="Proteomes" id="UP000516412">
    <property type="component" value="Chromosome"/>
</dbReference>
<keyword evidence="8" id="KW-1185">Reference proteome</keyword>
<dbReference type="AlphaFoldDB" id="A0A7H1MB60"/>
<evidence type="ECO:0000256" key="5">
    <source>
        <dbReference type="ARBA" id="ARBA00022918"/>
    </source>
</evidence>
<evidence type="ECO:0000313" key="8">
    <source>
        <dbReference type="Proteomes" id="UP000516412"/>
    </source>
</evidence>
<protein>
    <submittedName>
        <fullName evidence="7">Reverse transcriptase family protein</fullName>
    </submittedName>
</protein>
<sequence>MNKPVSFCYPHKPIASLEKLAIYLGITLEELLYLRQYSNSFYFLHERKEKADGTFRDTYNVRDRLKNVHEKIAKKFFTILDYPEYLQGGICKRSSITNAKQHIGMNILIKEDISNFFPSISKKIVHQVWTGFFHFSHDVADCLAELVTYQGYLVQGSKVSGFLCNLIWWQREADLVAEFQKQGLVYTRFVDDVTVSTKRNLSNAEKKKIISKIYSLFHSVDAKANRKKQKIMHKGHQQTVNNMNVSIGKPTLPKEKRKEIRTIVFKCELTFQNKEIHITAYEKLFNSAKGKVFYLKQFHTVQAEQLLQRLNKIQPKFFNS</sequence>
<dbReference type="PRINTS" id="PR00866">
    <property type="entry name" value="RNADNAPOLMS"/>
</dbReference>
<organism evidence="7 8">
    <name type="scientific">Neisseria musculi</name>
    <dbReference type="NCBI Taxonomy" id="1815583"/>
    <lineage>
        <taxon>Bacteria</taxon>
        <taxon>Pseudomonadati</taxon>
        <taxon>Pseudomonadota</taxon>
        <taxon>Betaproteobacteria</taxon>
        <taxon>Neisseriales</taxon>
        <taxon>Neisseriaceae</taxon>
        <taxon>Neisseria</taxon>
    </lineage>
</organism>
<keyword evidence="3" id="KW-0479">Metal-binding</keyword>
<dbReference type="GO" id="GO:0003723">
    <property type="term" value="F:RNA binding"/>
    <property type="evidence" value="ECO:0007669"/>
    <property type="project" value="InterPro"/>
</dbReference>
<name>A0A7H1MB60_9NEIS</name>
<proteinExistence type="predicted"/>
<gene>
    <name evidence="7" type="ORF">H7A79_1527</name>
</gene>
<dbReference type="GO" id="GO:0003964">
    <property type="term" value="F:RNA-directed DNA polymerase activity"/>
    <property type="evidence" value="ECO:0007669"/>
    <property type="project" value="UniProtKB-KW"/>
</dbReference>
<reference evidence="7" key="1">
    <citation type="submission" date="2024-06" db="EMBL/GenBank/DDBJ databases">
        <title>Complete Genome Sequence of mouse commensal type strain Neisseria musculi.</title>
        <authorList>
            <person name="Thapa E."/>
            <person name="Aluvathingal J."/>
            <person name="Nadendla S."/>
            <person name="Mehta A."/>
            <person name="Tettelin H."/>
            <person name="Weyand N.J."/>
        </authorList>
    </citation>
    <scope>NUCLEOTIDE SEQUENCE</scope>
    <source>
        <strain evidence="7">NW831</strain>
    </source>
</reference>